<keyword evidence="18" id="KW-0804">Transcription</keyword>
<feature type="domain" description="C2H2-type" evidence="30">
    <location>
        <begin position="5195"/>
        <end position="5222"/>
    </location>
</feature>
<dbReference type="Gene3D" id="3.30.710.10">
    <property type="entry name" value="Potassium Channel Kv1.1, Chain A"/>
    <property type="match status" value="1"/>
</dbReference>
<name>A0A8S1DDT2_9INSE</name>
<feature type="compositionally biased region" description="Polar residues" evidence="27">
    <location>
        <begin position="1438"/>
        <end position="1447"/>
    </location>
</feature>
<feature type="compositionally biased region" description="Pro residues" evidence="27">
    <location>
        <begin position="3430"/>
        <end position="3439"/>
    </location>
</feature>
<dbReference type="SMART" id="SM00541">
    <property type="entry name" value="FYRN"/>
    <property type="match status" value="1"/>
</dbReference>
<evidence type="ECO:0000256" key="9">
    <source>
        <dbReference type="ARBA" id="ARBA00022771"/>
    </source>
</evidence>
<feature type="compositionally biased region" description="Low complexity" evidence="27">
    <location>
        <begin position="3153"/>
        <end position="3164"/>
    </location>
</feature>
<feature type="domain" description="PHD-type" evidence="28">
    <location>
        <begin position="808"/>
        <end position="858"/>
    </location>
</feature>
<feature type="compositionally biased region" description="Basic and acidic residues" evidence="27">
    <location>
        <begin position="1758"/>
        <end position="1768"/>
    </location>
</feature>
<dbReference type="Pfam" id="PF05964">
    <property type="entry name" value="FYRN"/>
    <property type="match status" value="1"/>
</dbReference>
<feature type="compositionally biased region" description="Low complexity" evidence="27">
    <location>
        <begin position="3638"/>
        <end position="3748"/>
    </location>
</feature>
<dbReference type="PROSITE" id="PS50097">
    <property type="entry name" value="BTB"/>
    <property type="match status" value="1"/>
</dbReference>
<dbReference type="Pfam" id="PF00856">
    <property type="entry name" value="SET"/>
    <property type="match status" value="1"/>
</dbReference>
<comment type="subunit">
    <text evidence="23">Component of the MLL3 complex (also named ASCOM complex), at least composed of catalytic subunit KMT2C/MLL3, ASH2L, RBBP5, WDR5, NCOA6, DPY30, KDM6A, PAXIP1/PTIP, PAGR1 and alpha- and beta-tubulin. Forms a core complex with the evolutionary conserved subcomplex WRAD composed of WDR5, RBBP5, ASH2L/ASH2 and DPY30 subunits; WRAD differentially stimulates the methyltransferase activity. Interacts (via WIN motif) with WDR5.</text>
</comment>
<feature type="domain" description="SET" evidence="31">
    <location>
        <begin position="4714"/>
        <end position="4830"/>
    </location>
</feature>
<evidence type="ECO:0000256" key="12">
    <source>
        <dbReference type="ARBA" id="ARBA00022990"/>
    </source>
</evidence>
<evidence type="ECO:0000259" key="30">
    <source>
        <dbReference type="PROSITE" id="PS50157"/>
    </source>
</evidence>
<dbReference type="InterPro" id="IPR001214">
    <property type="entry name" value="SET_dom"/>
</dbReference>
<dbReference type="GO" id="GO:0042800">
    <property type="term" value="F:histone H3K4 methyltransferase activity"/>
    <property type="evidence" value="ECO:0007669"/>
    <property type="project" value="UniProtKB-ARBA"/>
</dbReference>
<feature type="compositionally biased region" description="Polar residues" evidence="27">
    <location>
        <begin position="1558"/>
        <end position="1568"/>
    </location>
</feature>
<dbReference type="InterPro" id="IPR003889">
    <property type="entry name" value="FYrich_C"/>
</dbReference>
<feature type="compositionally biased region" description="Low complexity" evidence="27">
    <location>
        <begin position="3253"/>
        <end position="3273"/>
    </location>
</feature>
<dbReference type="InterPro" id="IPR036910">
    <property type="entry name" value="HMG_box_dom_sf"/>
</dbReference>
<feature type="compositionally biased region" description="Polar residues" evidence="27">
    <location>
        <begin position="2927"/>
        <end position="2947"/>
    </location>
</feature>
<dbReference type="SMART" id="SM00184">
    <property type="entry name" value="RING"/>
    <property type="match status" value="4"/>
</dbReference>
<evidence type="ECO:0000256" key="14">
    <source>
        <dbReference type="ARBA" id="ARBA00023054"/>
    </source>
</evidence>
<evidence type="ECO:0000256" key="25">
    <source>
        <dbReference type="PROSITE-ProRule" id="PRU00042"/>
    </source>
</evidence>
<feature type="compositionally biased region" description="Polar residues" evidence="27">
    <location>
        <begin position="2376"/>
        <end position="2398"/>
    </location>
</feature>
<evidence type="ECO:0000256" key="2">
    <source>
        <dbReference type="ARBA" id="ARBA00022481"/>
    </source>
</evidence>
<dbReference type="Pfam" id="PF00651">
    <property type="entry name" value="BTB"/>
    <property type="match status" value="1"/>
</dbReference>
<evidence type="ECO:0000256" key="20">
    <source>
        <dbReference type="ARBA" id="ARBA00023288"/>
    </source>
</evidence>
<gene>
    <name evidence="33" type="ORF">CLODIP_2_CD07063</name>
</gene>
<feature type="compositionally biased region" description="Low complexity" evidence="27">
    <location>
        <begin position="3759"/>
        <end position="3777"/>
    </location>
</feature>
<dbReference type="EMBL" id="CADEPI010000189">
    <property type="protein sequence ID" value="CAB3379579.1"/>
    <property type="molecule type" value="Genomic_DNA"/>
</dbReference>
<feature type="compositionally biased region" description="Basic residues" evidence="27">
    <location>
        <begin position="1149"/>
        <end position="1159"/>
    </location>
</feature>
<feature type="compositionally biased region" description="Polar residues" evidence="27">
    <location>
        <begin position="149"/>
        <end position="172"/>
    </location>
</feature>
<feature type="region of interest" description="Disordered" evidence="27">
    <location>
        <begin position="1380"/>
        <end position="1489"/>
    </location>
</feature>
<dbReference type="InterPro" id="IPR003888">
    <property type="entry name" value="FYrich_N"/>
</dbReference>
<feature type="compositionally biased region" description="Pro residues" evidence="27">
    <location>
        <begin position="3749"/>
        <end position="3758"/>
    </location>
</feature>
<dbReference type="Pfam" id="PF13832">
    <property type="entry name" value="zf-HC5HC2H_2"/>
    <property type="match status" value="1"/>
</dbReference>
<feature type="compositionally biased region" description="Pro residues" evidence="27">
    <location>
        <begin position="2501"/>
        <end position="2514"/>
    </location>
</feature>
<keyword evidence="19" id="KW-0539">Nucleus</keyword>
<feature type="compositionally biased region" description="Polar residues" evidence="27">
    <location>
        <begin position="92"/>
        <end position="109"/>
    </location>
</feature>
<feature type="compositionally biased region" description="Pro residues" evidence="27">
    <location>
        <begin position="4283"/>
        <end position="4295"/>
    </location>
</feature>
<comment type="caution">
    <text evidence="33">The sequence shown here is derived from an EMBL/GenBank/DDBJ whole genome shotgun (WGS) entry which is preliminary data.</text>
</comment>
<feature type="domain" description="PHD-type" evidence="32">
    <location>
        <begin position="4342"/>
        <end position="4450"/>
    </location>
</feature>
<feature type="compositionally biased region" description="Pro residues" evidence="27">
    <location>
        <begin position="1931"/>
        <end position="1940"/>
    </location>
</feature>
<feature type="compositionally biased region" description="Low complexity" evidence="27">
    <location>
        <begin position="1573"/>
        <end position="1591"/>
    </location>
</feature>
<dbReference type="OrthoDB" id="308383at2759"/>
<keyword evidence="20" id="KW-0449">Lipoprotein</keyword>
<keyword evidence="6" id="KW-0949">S-adenosyl-L-methionine</keyword>
<feature type="compositionally biased region" description="Basic and acidic residues" evidence="27">
    <location>
        <begin position="3408"/>
        <end position="3423"/>
    </location>
</feature>
<evidence type="ECO:0000256" key="21">
    <source>
        <dbReference type="ARBA" id="ARBA00023315"/>
    </source>
</evidence>
<dbReference type="Pfam" id="PF13771">
    <property type="entry name" value="zf-HC5HC2H"/>
    <property type="match status" value="1"/>
</dbReference>
<dbReference type="CDD" id="cd19171">
    <property type="entry name" value="SET_KMT2C_2D"/>
    <property type="match status" value="1"/>
</dbReference>
<feature type="compositionally biased region" description="Acidic residues" evidence="27">
    <location>
        <begin position="30"/>
        <end position="80"/>
    </location>
</feature>
<feature type="compositionally biased region" description="Polar residues" evidence="27">
    <location>
        <begin position="1471"/>
        <end position="1487"/>
    </location>
</feature>
<dbReference type="SMART" id="SM00317">
    <property type="entry name" value="SET"/>
    <property type="match status" value="1"/>
</dbReference>
<feature type="compositionally biased region" description="Basic and acidic residues" evidence="27">
    <location>
        <begin position="4261"/>
        <end position="4280"/>
    </location>
</feature>
<keyword evidence="15" id="KW-0238">DNA-binding</keyword>
<feature type="compositionally biased region" description="Low complexity" evidence="27">
    <location>
        <begin position="1770"/>
        <end position="1784"/>
    </location>
</feature>
<feature type="region of interest" description="Disordered" evidence="27">
    <location>
        <begin position="5143"/>
        <end position="5162"/>
    </location>
</feature>
<dbReference type="GO" id="GO:0008270">
    <property type="term" value="F:zinc ion binding"/>
    <property type="evidence" value="ECO:0007669"/>
    <property type="project" value="UniProtKB-KW"/>
</dbReference>
<feature type="region of interest" description="Disordered" evidence="27">
    <location>
        <begin position="5099"/>
        <end position="5126"/>
    </location>
</feature>
<feature type="region of interest" description="Disordered" evidence="27">
    <location>
        <begin position="2365"/>
        <end position="2398"/>
    </location>
</feature>
<dbReference type="InterPro" id="IPR019787">
    <property type="entry name" value="Znf_PHD-finger"/>
</dbReference>
<feature type="region of interest" description="Disordered" evidence="27">
    <location>
        <begin position="2488"/>
        <end position="2536"/>
    </location>
</feature>
<feature type="region of interest" description="Disordered" evidence="27">
    <location>
        <begin position="1721"/>
        <end position="2010"/>
    </location>
</feature>
<dbReference type="Gene3D" id="1.10.30.10">
    <property type="entry name" value="High mobility group box domain"/>
    <property type="match status" value="1"/>
</dbReference>
<evidence type="ECO:0000256" key="6">
    <source>
        <dbReference type="ARBA" id="ARBA00022691"/>
    </source>
</evidence>
<feature type="region of interest" description="Disordered" evidence="27">
    <location>
        <begin position="1137"/>
        <end position="1162"/>
    </location>
</feature>
<dbReference type="Pfam" id="PF05965">
    <property type="entry name" value="FYRC"/>
    <property type="match status" value="1"/>
</dbReference>
<feature type="domain" description="PHD-type" evidence="28">
    <location>
        <begin position="570"/>
        <end position="631"/>
    </location>
</feature>
<evidence type="ECO:0000256" key="3">
    <source>
        <dbReference type="ARBA" id="ARBA00022553"/>
    </source>
</evidence>
<dbReference type="GO" id="GO:0045944">
    <property type="term" value="P:positive regulation of transcription by RNA polymerase II"/>
    <property type="evidence" value="ECO:0007669"/>
    <property type="project" value="TreeGrafter"/>
</dbReference>
<feature type="compositionally biased region" description="Low complexity" evidence="27">
    <location>
        <begin position="3810"/>
        <end position="3823"/>
    </location>
</feature>
<feature type="compositionally biased region" description="Low complexity" evidence="27">
    <location>
        <begin position="2844"/>
        <end position="2859"/>
    </location>
</feature>
<dbReference type="FunFam" id="3.30.160.360:FF:000001">
    <property type="entry name" value="Histone-lysine N-methyltransferase"/>
    <property type="match status" value="1"/>
</dbReference>
<dbReference type="Gene3D" id="3.30.160.60">
    <property type="entry name" value="Classic Zinc Finger"/>
    <property type="match status" value="1"/>
</dbReference>
<dbReference type="InterPro" id="IPR013087">
    <property type="entry name" value="Znf_C2H2_type"/>
</dbReference>
<feature type="compositionally biased region" description="Basic residues" evidence="27">
    <location>
        <begin position="5143"/>
        <end position="5152"/>
    </location>
</feature>
<dbReference type="SUPFAM" id="SSF57903">
    <property type="entry name" value="FYVE/PHD zinc finger"/>
    <property type="match status" value="6"/>
</dbReference>
<comment type="subcellular location">
    <subcellularLocation>
        <location evidence="1">Nucleus</location>
    </subcellularLocation>
</comment>
<evidence type="ECO:0000256" key="17">
    <source>
        <dbReference type="ARBA" id="ARBA00023159"/>
    </source>
</evidence>
<feature type="compositionally biased region" description="Low complexity" evidence="27">
    <location>
        <begin position="3013"/>
        <end position="3071"/>
    </location>
</feature>
<evidence type="ECO:0000259" key="29">
    <source>
        <dbReference type="PROSITE" id="PS50097"/>
    </source>
</evidence>
<feature type="region of interest" description="Disordered" evidence="27">
    <location>
        <begin position="1622"/>
        <end position="1700"/>
    </location>
</feature>
<dbReference type="GO" id="GO:0032259">
    <property type="term" value="P:methylation"/>
    <property type="evidence" value="ECO:0007669"/>
    <property type="project" value="UniProtKB-KW"/>
</dbReference>
<evidence type="ECO:0000256" key="8">
    <source>
        <dbReference type="ARBA" id="ARBA00022737"/>
    </source>
</evidence>
<dbReference type="PROSITE" id="PS50280">
    <property type="entry name" value="SET"/>
    <property type="match status" value="1"/>
</dbReference>
<keyword evidence="34" id="KW-1185">Reference proteome</keyword>
<feature type="compositionally biased region" description="Low complexity" evidence="27">
    <location>
        <begin position="1909"/>
        <end position="1925"/>
    </location>
</feature>
<evidence type="ECO:0000259" key="32">
    <source>
        <dbReference type="PROSITE" id="PS51805"/>
    </source>
</evidence>
<feature type="region of interest" description="Disordered" evidence="27">
    <location>
        <begin position="3013"/>
        <end position="3208"/>
    </location>
</feature>
<dbReference type="GO" id="GO:0016746">
    <property type="term" value="F:acyltransferase activity"/>
    <property type="evidence" value="ECO:0007669"/>
    <property type="project" value="UniProtKB-KW"/>
</dbReference>
<keyword evidence="8" id="KW-0677">Repeat</keyword>
<accession>A0A8S1DDT2</accession>
<dbReference type="Proteomes" id="UP000494165">
    <property type="component" value="Unassembled WGS sequence"/>
</dbReference>
<feature type="compositionally biased region" description="Low complexity" evidence="27">
    <location>
        <begin position="3792"/>
        <end position="3802"/>
    </location>
</feature>
<sequence>MVGAQACYRVDFDSKSDWSRMECGSQKGYEDDEMMEVGSADEAEGSSDGSDVENELDEELDDEEDEEDIDELQDLLEEEEIHGLSHRRSTDEPSSSKGLQQAPSSNSGLSDEIAVRNESDTTALFHSTHPGVTIRRGPGRPRKGHMTVSPLQKNPSLKWSCSGLQAPKSNGSRGPYGPRKKRDYLEGVSSSHDLSGVSPSPPHELLSQYSSMDDMDNEQSNQIVDKCATSEDLLPVIPDKWPGKVCAICALGEKSTLGQGELLQVAISSTFDVENAKIKSQLDDSDPSSNGDKCLVTTPTTPAISQRRQMKFNRNLSVSGSECLDELSMVGFVDEPALVNIFEVSGFFYIHEACARWCPGVTVDNNGRVRGAENAILEALGKKCAHCSHLGASLACKADGCSKYFHLPCAAASGCFQDLSRTVTVCSMHLHLVRPNFAGDVVCAMCNDLGNIHNLIMCSRCGKHLHGACYGVGSSGSVRAGWQCSTCRQCQACRVPSERSKLLICDHCDKAYHQQCLRPLVSQVPKFGWKCKSCRICTDCGSRTPGAGQSSRWHNHFTVCDSCYQQRNKGQACPVCRRAYRHTAIKEMVQCTSCRKYVHGACDSDAELATYQAKKAAAPDYAYVCTVCKQYATRPAPVFKRCSIDDVDFSQDSYLYADDSLSGMDIDTVEKEGGDEVPRNLTGFGLGRGKPLAAVKMMKRRMPFGNMSYGNRPKGKLGLKKAKGMVDFPRKRGPKGKMQGGENRLVLCSAKDKFVLNQDVCVMCGALGLDQEGCLISCAQCGQCYHPYCVSIKVSKVILTKGWRCLDCTVCEGCGQRHDESRLILCDDCDISYHIYCMNPPLDFVPRGNWKCKWCAMCQLCGSSDPGFNCTWMNSFSHCGPCASLQVCPVCNEEYAEGQMIIKCFQCARWLHGTCDQIKTDEDAEKCSADGYNCVLCRPRDVPPPHLIPVPVAPKPPTPCKSPEVPKVNPNASYFLDGVCLSEHGNVQIKTLTLEQPKKKRANAKGGAGKGGDAEAGILATIESVVSGGKLDGMMPGNQITPRDGAPVQLLPDGRPPEAPEGFQICTSDNGVQVWRRKRTRNLNKLGIGGFSVRTRILKPKDEDVFAESLSGNGFSPSMEPNLSHATSVYSVSSALLTPTTPTGEEKPKRKPNRKKPKNKLMENFPIYLQDAFFGRDLLDVSKEQTLKEVGESDDEKAAPATLASGIQLSQEELKEMENIKARKINEMTLAAHAKQQSEQSRVTVAVPSTANTSSNKGAKASEEEADADDEEALKDILPMNLLEGEDLVDMDNLMGDDDDLTKTNLDEMGETNGAGSETAENKDELTDILSPHFNLESMVRDSGLPNMDCKDVEEIFKGVLTDESQESQESSTFRISNMSMGQTQSQHSMVSPSQPAPPTPTMPTTSPMPRAQPISMGQQQNLASPMGFPPASPYHSEYSNSPQFSPAFSEPPSPWCQAPTPDQPGHEGSASLQDAPTSYNQRSSLKMEQDELLGSGSTMASVLYSNINHPEWKTEYPIWAERCKQIVKKWRTLSTESRAPYLQNARENRATQRMKKSQQMPSASSPAVKQEAAAGRAPSAAAGAAAASAATVVPSVTPPLLKKPSMTSTTSMTTASTALMKSATILTPPPQTTTPTSSTNADLEVCSSSAASPVTPLPSSPFPNTQSSNSSTNTPSPSSSPLSNASVDQQQQRSATVSNTVVDQHIRVLTPSEIMRTLPSLGQESYDPPLTPQPPTIQSQSQPNNLDQDKIIAQQKNTREAQEERKWKQQQAMRQQQQQMQQMIHEQRVQGNGMGIPRMHRPMDNQGILNLPPPSPVFLPDGSQTAAPVTSQLHVATGQDPSTSPMASPSPGSRPQFTQPLKGQDVFSPPQTSSQPQQQEDFNNQDFQQSGADPYAQPPLTPRPQPQKQPTTPTQAQPTFQAPRPVDPYAQPPGTPRPQPQQTFIPPAAPLPQQRQAFVTPRPVGPLDPYSQPPGTPRPVDPYAQPPGTPRPGTDDQSGFQMNQTNPEMTRQLRDLLQRNQFKKLEDEQLVPGQNNRIWPQEQRVEVQQQQQPQQQQQLQQFDNQGQQSSQEQEVANRAVSDNTFRHPLPPGMRPRVPGPQQMLVRGPQGQIIRQAMPNMDPRMRLLLQQHQQTQRLINQNPGANMQQQQQMFNQQSPQQPNQPQFVANMAVQPRMQGPRVPMEHMVQQRPQLPFPKQESNTHIMHQQQQQQRPLLRQMSNVESVVPNAIVPGMQPGQRLIRTMSGPPVMTEQPNMNQQQRMPTPSMQMEQQLPGIVAASAPVSATPQAAPVASAEVPSQEIPPHLAEEIEKLEQEGVSSLLELGDDDDELLGLGADFNILLYADPDLDAAPGGVKTNILDFEQEENEDKKDGPSRNTAQSQERTADATQPAMQPQANVTPQVPQQAVIQPQVPPNVTMRPQMQAKPFQQTFQGQQNPQGMMRPQMQGVQQRMVHPQQTMSGKPRLMQPMGPASQMLQSVGQARMMAGKPGVVPPNASLVPPPPYPGPPPPYPGATQQRPSLQQQSLHMQQQQQRRPLLLQSTLQEQPLLLEDLLEQEKREQERQQAAQALQDPNAAQSDANSQSLHVSDMDFERLKADVMRSPNSGGSPGLSPPNIPGVGVMQPGQVPLRPPFTPAIRQSMQPQQQQWNPTMQQSQQMPQQIPQQMVNVQRPVVPMNQPQPVPLPQPQLEQVPRVQQIPPPPTPPDNIVTEQDRQAVVAYEKWLHGQHAAISNQLQNLEMQVSKYRKAKKSLSSKQRQLRKQQMELPPNDLSELARIGKEQQVIQKQLEQSRKLNKQHGMIIQDYKTKMQKRQPPNMMSNSPSPSSIGVHLSPLGPPTHNIPASASPALSTSPAISAMQQQSPLHSPVPHSPGPNVLAQSPGNVAQMSPRSLQPSPRLGTPHSQGDENQFSPSPSAPMQSPQTPVQRLTSPQGQMRMASPQQTMGQPMARPMQGQFPQPNQQYSEQMRNMMGQKFIRPDMQQGMSPSGVQMGQQPRPRMVAMQNMQNQMYMQQQQQQQMQNQQMQSQQMQNQNFQQVPMQQAQQQQQQRMAAYQQSIGSPQQQQQQQQQRTVQFPASPMGSPQTQNQQSQQMRIQGGMPFPASPLGSPQQMRVNPNMPYPQSPLGSPQQMRVMHSPLGSPQPNMMIQPNASPMRRPSGSSGPSPLPPERPLSTENPLTPRTPGAQYHDMSQDGSGGGGGGNMMPAVSGGGGFNHHLIPIPPELRHIRYCKLGLVGGAPMWMENGGGGLGAGKPPSSSSQQSNNPAAGSSNQTESADSDIEAAVLSNMKDITVVVVGSSPASSVDDVEQSLASLVENIGDPHVEEEALIRKTEDAVDENKIVETLDELENEVDMKDEEDLLKTVDEHVEKTTSMERPSFVAHSATDTPASPDPENLGSPDPELMAEAECHLDETMNNEEKPAPVEVEPAPQPPPPSPPKAEQQKIEPPPPLQYPTVTRMPQISFETPNESSHVEEALKSVECEIKVEKEAQKEAESVKVAETPSLLQQLVEKKEEDTVDRSLPEPLRKMGELRQNVLLKQLLQNSACSTSQSSGSVSVPSLEAQLARPVPPTHSRLIPPLLNETPQNRPQMLRLPGVQQQPTSIIRPHQLIMNKDLMPHIPSQPLAAPQRPMLVQQNQQLNQQLQQRSSPGPASQASQPLSQPLQQQQQHQPQVPHQQPQQAQPIQQQQPQQQLPQQQLPQQQYQPQQQPQSQQHQMQPQQHQMQPQQHQMQPQQQQLLQHQPKLQIPTPPPQPARTPPQVSRTPPQQQHLQQTQAIQQILQAQIKKEAAEQQQMLQASTTPPQPAATPPVQSAQEASSLQQQAPNLLRHIQQVVAPVEIKKEVEEQSVTPQSSRENTMDIDQNSCDNIIQPTETSAADLKKLKRRQYQQKRRQSAGKEGGPTPKKRSRKLSSTSQGSSKIEEDYDSYIDHLMPQVRQLPSLNVLEPELGRNYAVCPVFGAGDLAKLVPHAHNGTLIGRFGKANIPSVSDFYNTKPFGDLPQIQPDTPTSSQNGFYDQEFAPLKLESDEANRDREDSPDTVVSTSSPEFFMLDSHYRFPGLRLIKEDDSDTEEKEALRRASPVIPLLTPTPIRVRPGITFKDLLDLDKENMGGASGLVMRSRWGSSPTVPLRETGNITVTLTLSATAARDVEGALSGLARLLRLPTPLQFSVADTTTQPDYKLGVYRIRGLDGKEGAAINVQSILNDARFCRQCKCWAKNYISKRASDLPQNILSINDVGQTTMEKGIASKQINHSSLLKKSEKKAAEAKKNGTVKEEPMEVDPPPGPPPPPPSLKGIRFKTWSPGLQPPNKYKKPTDRELTDMLFRSGITLMPQKLPDDSRQCLFCHQMGDGPADGSGRLLNYDVDKWVHLNCALWSSDVYETENGALMNVEQALQQGLSQNCSVCGKHGATVKCFKTRCGSTYHLGCAVKDDCVFYKNKTAYCSAHIPKNEKESELTTLAVFRRVYVNRDENRQVAAVMHHSDQSHLLRVGSLIFLNVGQLLPHQLLNFHTQNYIYPIGYKIARIYWSMRSFNKRCRYICSIHDNAGRPEFRVLVQEANHPDLELKGTSARQVWMQIMEPMAAVRRGSGGVQVFPKFISGEDLFGLTEPAIIRVLESLPGIETLTDYKFKYGRNPLLELPLAVNPTGCARSEPKLRTHFKRPHTQRTGSVSIRPALVPAATPIGEATCPYSKQFVHSKSSQYKKMKLEWRNNVYLARSKIQGLGLYAARDLERHTMVIEYIGEIIRTELAEAREKQYEERNRGIYMFRLDEERVIDATLSGGLARYINHSCNPNCVAETVEVDRDFRIIIFAKRRINRGEELAYDYKFDIEDDQHKIPCLCGAPNSRKSLYTISTMAEGQLYSLKWNNYVDHIRTTFASLRVDRDLIDVTLSCEGKKITAHKMLLSACSPYFKSIFKENPCQHPVIIFRNIAFDDLAALIEFIYNGEVGVAEENLASFLNTAELLEVQGLTKSGQQAKKRNLETSPEEIKTASTSMLSVPLESELPLEANPLTSIPDISPESAAPLVSKRRRRASPPRKEDAAPNVSAVPVDEPVIEPFSDLPLKTETVDEEVSITSDHGQYVAEDDDMAQGDAYEGADESHELEQNDGQDGDHSAQEKDVSPVVTDVYSLSKQYSQRHIITRRQKHKPTNNEDRVPDPASVVSATLGAETADEPRDIQADQPRVIQIGNSFKCSVCGNTFRHYSGCSGHLKSHLGLTKCWICGRVSTNLWNLDMHLRVHRNVQCGHCGKTFSNALDLKRQHGLVCKRKKYKALVYVMAKK</sequence>
<dbReference type="GO" id="GO:0003713">
    <property type="term" value="F:transcription coactivator activity"/>
    <property type="evidence" value="ECO:0007669"/>
    <property type="project" value="TreeGrafter"/>
</dbReference>
<feature type="region of interest" description="Disordered" evidence="27">
    <location>
        <begin position="1301"/>
        <end position="1323"/>
    </location>
</feature>
<feature type="compositionally biased region" description="Low complexity" evidence="27">
    <location>
        <begin position="1869"/>
        <end position="1890"/>
    </location>
</feature>
<comment type="function">
    <text evidence="22">Histone methyltransferase that catalyzes methyl group transfer from S-adenosyl-L-methionine to the epsilon-amino group of 'Lys-4' of histone H3 (H3K4). Part of chromatin remodeling machinery predominantly forms H3K4me1 methylation marks at active chromatin sites where transcription and DNA repair take place. Likely plays a redundant role with KMT2D in enriching H3K4me1 mark on primed and active enhancer elements.</text>
</comment>
<dbReference type="InterPro" id="IPR011333">
    <property type="entry name" value="SKP1/BTB/POZ_sf"/>
</dbReference>
<feature type="compositionally biased region" description="Low complexity" evidence="27">
    <location>
        <begin position="2522"/>
        <end position="2536"/>
    </location>
</feature>
<keyword evidence="13" id="KW-0805">Transcription regulation</keyword>
<feature type="compositionally biased region" description="Low complexity" evidence="27">
    <location>
        <begin position="2047"/>
        <end position="2075"/>
    </location>
</feature>
<dbReference type="PROSITE" id="PS50016">
    <property type="entry name" value="ZF_PHD_2"/>
    <property type="match status" value="5"/>
</dbReference>
<feature type="region of interest" description="Disordered" evidence="27">
    <location>
        <begin position="1232"/>
        <end position="1273"/>
    </location>
</feature>
<dbReference type="SMART" id="SM00249">
    <property type="entry name" value="PHD"/>
    <property type="match status" value="8"/>
</dbReference>
<feature type="compositionally biased region" description="Polar residues" evidence="27">
    <location>
        <begin position="1235"/>
        <end position="1257"/>
    </location>
</feature>
<dbReference type="CDD" id="cd18315">
    <property type="entry name" value="BTB_POZ_BAB-like"/>
    <property type="match status" value="1"/>
</dbReference>
<reference evidence="33 34" key="1">
    <citation type="submission" date="2020-04" db="EMBL/GenBank/DDBJ databases">
        <authorList>
            <person name="Alioto T."/>
            <person name="Alioto T."/>
            <person name="Gomez Garrido J."/>
        </authorList>
    </citation>
    <scope>NUCLEOTIDE SEQUENCE [LARGE SCALE GENOMIC DNA]</scope>
</reference>
<dbReference type="FunFam" id="1.10.30.10:FF:000009">
    <property type="entry name" value="Histone-lysine N-methyltransferase"/>
    <property type="match status" value="1"/>
</dbReference>
<keyword evidence="17" id="KW-0010">Activator</keyword>
<evidence type="ECO:0000256" key="26">
    <source>
        <dbReference type="SAM" id="Coils"/>
    </source>
</evidence>
<feature type="compositionally biased region" description="Basic residues" evidence="27">
    <location>
        <begin position="3883"/>
        <end position="3896"/>
    </location>
</feature>
<dbReference type="Pfam" id="PF00628">
    <property type="entry name" value="PHD"/>
    <property type="match status" value="2"/>
</dbReference>
<evidence type="ECO:0000259" key="31">
    <source>
        <dbReference type="PROSITE" id="PS50280"/>
    </source>
</evidence>
<feature type="region of interest" description="Disordered" evidence="27">
    <location>
        <begin position="2044"/>
        <end position="2101"/>
    </location>
</feature>
<keyword evidence="4" id="KW-0489">Methyltransferase</keyword>
<feature type="region of interest" description="Disordered" evidence="27">
    <location>
        <begin position="3371"/>
        <end position="3457"/>
    </location>
</feature>
<dbReference type="PROSITE" id="PS50157">
    <property type="entry name" value="ZINC_FINGER_C2H2_2"/>
    <property type="match status" value="1"/>
</dbReference>
<evidence type="ECO:0000256" key="1">
    <source>
        <dbReference type="ARBA" id="ARBA00004123"/>
    </source>
</evidence>
<feature type="compositionally biased region" description="Low complexity" evidence="27">
    <location>
        <begin position="3085"/>
        <end position="3097"/>
    </location>
</feature>
<evidence type="ECO:0000256" key="5">
    <source>
        <dbReference type="ARBA" id="ARBA00022679"/>
    </source>
</evidence>
<evidence type="ECO:0000256" key="18">
    <source>
        <dbReference type="ARBA" id="ARBA00023163"/>
    </source>
</evidence>
<dbReference type="GO" id="GO:0044666">
    <property type="term" value="C:MLL3/4 complex"/>
    <property type="evidence" value="ECO:0007669"/>
    <property type="project" value="TreeGrafter"/>
</dbReference>
<dbReference type="CDD" id="cd15666">
    <property type="entry name" value="ePHD2_KMT2C_like"/>
    <property type="match status" value="1"/>
</dbReference>
<feature type="compositionally biased region" description="Basic and acidic residues" evidence="27">
    <location>
        <begin position="5102"/>
        <end position="5124"/>
    </location>
</feature>
<evidence type="ECO:0000256" key="16">
    <source>
        <dbReference type="ARBA" id="ARBA00023139"/>
    </source>
</evidence>
<feature type="compositionally biased region" description="Polar residues" evidence="27">
    <location>
        <begin position="3140"/>
        <end position="3152"/>
    </location>
</feature>
<feature type="domain" description="PHD-type" evidence="32">
    <location>
        <begin position="317"/>
        <end position="430"/>
    </location>
</feature>
<keyword evidence="14 26" id="KW-0175">Coiled coil</keyword>
<feature type="compositionally biased region" description="Polar residues" evidence="27">
    <location>
        <begin position="1996"/>
        <end position="2010"/>
    </location>
</feature>
<dbReference type="FunFam" id="2.170.270.10:FF:000003">
    <property type="entry name" value="Histone-lysine N-methyltransferase"/>
    <property type="match status" value="1"/>
</dbReference>
<evidence type="ECO:0000256" key="13">
    <source>
        <dbReference type="ARBA" id="ARBA00023015"/>
    </source>
</evidence>
<organism evidence="33 34">
    <name type="scientific">Cloeon dipterum</name>
    <dbReference type="NCBI Taxonomy" id="197152"/>
    <lineage>
        <taxon>Eukaryota</taxon>
        <taxon>Metazoa</taxon>
        <taxon>Ecdysozoa</taxon>
        <taxon>Arthropoda</taxon>
        <taxon>Hexapoda</taxon>
        <taxon>Insecta</taxon>
        <taxon>Pterygota</taxon>
        <taxon>Palaeoptera</taxon>
        <taxon>Ephemeroptera</taxon>
        <taxon>Pisciforma</taxon>
        <taxon>Baetidae</taxon>
        <taxon>Cloeon</taxon>
    </lineage>
</organism>
<feature type="region of interest" description="Disordered" evidence="27">
    <location>
        <begin position="5013"/>
        <end position="5087"/>
    </location>
</feature>
<keyword evidence="5" id="KW-0808">Transferase</keyword>
<dbReference type="CDD" id="cd15513">
    <property type="entry name" value="PHD5_KMT2C_like"/>
    <property type="match status" value="1"/>
</dbReference>
<dbReference type="FunFam" id="3.30.40.10:FF:000852">
    <property type="entry name" value="Histone-lysine N-methyltransferase 2C"/>
    <property type="match status" value="1"/>
</dbReference>
<dbReference type="FunFam" id="3.30.40.10:FF:000407">
    <property type="entry name" value="Histone-lysine N-methyltransferase MLL3"/>
    <property type="match status" value="1"/>
</dbReference>
<dbReference type="InterPro" id="IPR000210">
    <property type="entry name" value="BTB/POZ_dom"/>
</dbReference>
<feature type="domain" description="PHD-type" evidence="28">
    <location>
        <begin position="758"/>
        <end position="811"/>
    </location>
</feature>
<keyword evidence="7" id="KW-0479">Metal-binding</keyword>
<feature type="compositionally biased region" description="Polar residues" evidence="27">
    <location>
        <begin position="1823"/>
        <end position="1862"/>
    </location>
</feature>
<dbReference type="Gene3D" id="3.30.160.360">
    <property type="match status" value="1"/>
</dbReference>
<dbReference type="PROSITE" id="PS00028">
    <property type="entry name" value="ZINC_FINGER_C2H2_1"/>
    <property type="match status" value="1"/>
</dbReference>
<dbReference type="PROSITE" id="PS51542">
    <property type="entry name" value="FYRN"/>
    <property type="match status" value="1"/>
</dbReference>
<evidence type="ECO:0000256" key="10">
    <source>
        <dbReference type="ARBA" id="ARBA00022833"/>
    </source>
</evidence>
<keyword evidence="11" id="KW-0156">Chromatin regulator</keyword>
<feature type="region of interest" description="Disordered" evidence="27">
    <location>
        <begin position="3845"/>
        <end position="3922"/>
    </location>
</feature>
<dbReference type="Gene3D" id="3.30.40.10">
    <property type="entry name" value="Zinc/RING finger domain, C3HC4 (zinc finger)"/>
    <property type="match status" value="6"/>
</dbReference>
<feature type="compositionally biased region" description="Polar residues" evidence="27">
    <location>
        <begin position="1380"/>
        <end position="1389"/>
    </location>
</feature>
<feature type="compositionally biased region" description="Polar residues" evidence="27">
    <location>
        <begin position="3848"/>
        <end position="3877"/>
    </location>
</feature>
<dbReference type="CDD" id="cd15509">
    <property type="entry name" value="PHD1_KMT2C_like"/>
    <property type="match status" value="1"/>
</dbReference>
<dbReference type="InterPro" id="IPR001965">
    <property type="entry name" value="Znf_PHD"/>
</dbReference>
<feature type="domain" description="BTB" evidence="29">
    <location>
        <begin position="4890"/>
        <end position="4955"/>
    </location>
</feature>
<keyword evidence="2" id="KW-0488">Methylation</keyword>
<feature type="compositionally biased region" description="Acidic residues" evidence="27">
    <location>
        <begin position="1264"/>
        <end position="1273"/>
    </location>
</feature>
<keyword evidence="12" id="KW-0007">Acetylation</keyword>
<dbReference type="SMART" id="SM00355">
    <property type="entry name" value="ZnF_C2H2"/>
    <property type="match status" value="3"/>
</dbReference>
<feature type="compositionally biased region" description="Low complexity" evidence="27">
    <location>
        <begin position="2816"/>
        <end position="2828"/>
    </location>
</feature>
<evidence type="ECO:0000256" key="19">
    <source>
        <dbReference type="ARBA" id="ARBA00023242"/>
    </source>
</evidence>
<dbReference type="SUPFAM" id="SSF82199">
    <property type="entry name" value="SET domain"/>
    <property type="match status" value="1"/>
</dbReference>
<feature type="region of interest" description="Disordered" evidence="27">
    <location>
        <begin position="4978"/>
        <end position="4998"/>
    </location>
</feature>
<dbReference type="PANTHER" id="PTHR45888">
    <property type="entry name" value="HL01030P-RELATED"/>
    <property type="match status" value="1"/>
</dbReference>
<dbReference type="InterPro" id="IPR034732">
    <property type="entry name" value="EPHD"/>
</dbReference>
<dbReference type="SMART" id="SM00225">
    <property type="entry name" value="BTB"/>
    <property type="match status" value="1"/>
</dbReference>
<evidence type="ECO:0000256" key="15">
    <source>
        <dbReference type="ARBA" id="ARBA00023125"/>
    </source>
</evidence>
<feature type="compositionally biased region" description="Polar residues" evidence="27">
    <location>
        <begin position="2576"/>
        <end position="2586"/>
    </location>
</feature>
<dbReference type="InterPro" id="IPR001841">
    <property type="entry name" value="Znf_RING"/>
</dbReference>
<evidence type="ECO:0000256" key="7">
    <source>
        <dbReference type="ARBA" id="ARBA00022723"/>
    </source>
</evidence>
<feature type="region of interest" description="Disordered" evidence="27">
    <location>
        <begin position="3247"/>
        <end position="3279"/>
    </location>
</feature>
<keyword evidence="9 25" id="KW-0863">Zinc-finger</keyword>
<dbReference type="SMART" id="SM00542">
    <property type="entry name" value="FYRC"/>
    <property type="match status" value="1"/>
</dbReference>
<feature type="compositionally biased region" description="Polar residues" evidence="27">
    <location>
        <begin position="1688"/>
        <end position="1700"/>
    </location>
</feature>
<evidence type="ECO:0000313" key="33">
    <source>
        <dbReference type="EMBL" id="CAB3379579.1"/>
    </source>
</evidence>
<feature type="compositionally biased region" description="Low complexity" evidence="27">
    <location>
        <begin position="1663"/>
        <end position="1687"/>
    </location>
</feature>
<feature type="region of interest" description="Disordered" evidence="27">
    <location>
        <begin position="1538"/>
        <end position="1592"/>
    </location>
</feature>
<evidence type="ECO:0000256" key="4">
    <source>
        <dbReference type="ARBA" id="ARBA00022603"/>
    </source>
</evidence>
<feature type="compositionally biased region" description="Gly residues" evidence="27">
    <location>
        <begin position="3195"/>
        <end position="3208"/>
    </location>
</feature>
<proteinExistence type="predicted"/>
<feature type="coiled-coil region" evidence="26">
    <location>
        <begin position="2730"/>
        <end position="2767"/>
    </location>
</feature>
<feature type="region of interest" description="Disordered" evidence="27">
    <location>
        <begin position="3567"/>
        <end position="3589"/>
    </location>
</feature>
<feature type="region of interest" description="Disordered" evidence="27">
    <location>
        <begin position="2561"/>
        <end position="2586"/>
    </location>
</feature>
<protein>
    <recommendedName>
        <fullName evidence="24">Histone-lysine N-methyltransferase 2C</fullName>
    </recommendedName>
</protein>
<evidence type="ECO:0000256" key="23">
    <source>
        <dbReference type="ARBA" id="ARBA00065668"/>
    </source>
</evidence>
<feature type="region of interest" description="Disordered" evidence="27">
    <location>
        <begin position="2810"/>
        <end position="2962"/>
    </location>
</feature>
<dbReference type="SUPFAM" id="SSF54695">
    <property type="entry name" value="POZ domain"/>
    <property type="match status" value="1"/>
</dbReference>
<dbReference type="CDD" id="cd15510">
    <property type="entry name" value="PHD2_KMT2C_like"/>
    <property type="match status" value="1"/>
</dbReference>
<keyword evidence="10" id="KW-0862">Zinc</keyword>
<feature type="domain" description="PHD-type" evidence="28">
    <location>
        <begin position="885"/>
        <end position="940"/>
    </location>
</feature>
<dbReference type="CDD" id="cd15514">
    <property type="entry name" value="PHD6_KMT2C_like"/>
    <property type="match status" value="1"/>
</dbReference>
<feature type="compositionally biased region" description="Pro residues" evidence="27">
    <location>
        <begin position="1964"/>
        <end position="1991"/>
    </location>
</feature>
<evidence type="ECO:0000256" key="24">
    <source>
        <dbReference type="ARBA" id="ARBA00072631"/>
    </source>
</evidence>
<keyword evidence="16" id="KW-0564">Palmitate</keyword>
<feature type="region of interest" description="Disordered" evidence="27">
    <location>
        <begin position="3792"/>
        <end position="3823"/>
    </location>
</feature>
<dbReference type="GO" id="GO:0098687">
    <property type="term" value="C:chromosomal region"/>
    <property type="evidence" value="ECO:0007669"/>
    <property type="project" value="UniProtKB-ARBA"/>
</dbReference>
<evidence type="ECO:0000256" key="11">
    <source>
        <dbReference type="ARBA" id="ARBA00022853"/>
    </source>
</evidence>
<feature type="region of interest" description="Disordered" evidence="27">
    <location>
        <begin position="3638"/>
        <end position="3777"/>
    </location>
</feature>
<dbReference type="PROSITE" id="PS51543">
    <property type="entry name" value="FYRC"/>
    <property type="match status" value="1"/>
</dbReference>
<evidence type="ECO:0000313" key="34">
    <source>
        <dbReference type="Proteomes" id="UP000494165"/>
    </source>
</evidence>
<feature type="compositionally biased region" description="Pro residues" evidence="27">
    <location>
        <begin position="1897"/>
        <end position="1908"/>
    </location>
</feature>
<dbReference type="GO" id="GO:0005700">
    <property type="term" value="C:polytene chromosome"/>
    <property type="evidence" value="ECO:0007669"/>
    <property type="project" value="UniProtKB-ARBA"/>
</dbReference>
<keyword evidence="21" id="KW-0012">Acyltransferase</keyword>
<feature type="region of interest" description="Disordered" evidence="27">
    <location>
        <begin position="4251"/>
        <end position="4297"/>
    </location>
</feature>
<feature type="compositionally biased region" description="Polar residues" evidence="27">
    <location>
        <begin position="2879"/>
        <end position="2896"/>
    </location>
</feature>
<dbReference type="PANTHER" id="PTHR45888:SF6">
    <property type="entry name" value="HL01030P-RELATED"/>
    <property type="match status" value="1"/>
</dbReference>
<feature type="domain" description="PHD-type" evidence="28">
    <location>
        <begin position="484"/>
        <end position="537"/>
    </location>
</feature>
<dbReference type="InterPro" id="IPR013083">
    <property type="entry name" value="Znf_RING/FYVE/PHD"/>
</dbReference>
<dbReference type="FunFam" id="3.30.40.10:FF:000002">
    <property type="entry name" value="Histone-lysine N-methyltransferase"/>
    <property type="match status" value="1"/>
</dbReference>
<dbReference type="InterPro" id="IPR011011">
    <property type="entry name" value="Znf_FYVE_PHD"/>
</dbReference>
<keyword evidence="3" id="KW-0597">Phosphoprotein</keyword>
<feature type="compositionally biased region" description="Low complexity" evidence="27">
    <location>
        <begin position="2911"/>
        <end position="2926"/>
    </location>
</feature>
<dbReference type="PROSITE" id="PS51805">
    <property type="entry name" value="EPHD"/>
    <property type="match status" value="2"/>
</dbReference>
<evidence type="ECO:0000256" key="27">
    <source>
        <dbReference type="SAM" id="MobiDB-lite"/>
    </source>
</evidence>
<dbReference type="GO" id="GO:0003677">
    <property type="term" value="F:DNA binding"/>
    <property type="evidence" value="ECO:0007669"/>
    <property type="project" value="UniProtKB-KW"/>
</dbReference>
<feature type="region of interest" description="Disordered" evidence="27">
    <location>
        <begin position="17"/>
        <end position="203"/>
    </location>
</feature>
<evidence type="ECO:0000256" key="22">
    <source>
        <dbReference type="ARBA" id="ARBA00058707"/>
    </source>
</evidence>
<evidence type="ECO:0000259" key="28">
    <source>
        <dbReference type="PROSITE" id="PS50016"/>
    </source>
</evidence>
<dbReference type="InterPro" id="IPR046341">
    <property type="entry name" value="SET_dom_sf"/>
</dbReference>
<dbReference type="Gene3D" id="2.170.270.10">
    <property type="entry name" value="SET domain"/>
    <property type="match status" value="1"/>
</dbReference>